<dbReference type="STRING" id="235985.SAMN05414137_117191"/>
<evidence type="ECO:0000313" key="3">
    <source>
        <dbReference type="Proteomes" id="UP000183015"/>
    </source>
</evidence>
<sequence length="160" mass="16202">MALLKLAAILLAGGATLVPAAAATSSSTSGSHQPAKPASSTTVVLLDCAGKAQTKPATYVLACGDGNNYLTGLHWSTWSADAATGTGTDVANDCKPYCAAGHFHSFPVNVRLTEPVPWTGHPGQLRYTSLTLDFTGARPPGMSATVTWPLPKPAAAVAGA</sequence>
<dbReference type="EMBL" id="FOAZ01000017">
    <property type="protein sequence ID" value="SEM06083.1"/>
    <property type="molecule type" value="Genomic_DNA"/>
</dbReference>
<keyword evidence="3" id="KW-1185">Reference proteome</keyword>
<protein>
    <recommendedName>
        <fullName evidence="4">Secreted protein</fullName>
    </recommendedName>
</protein>
<evidence type="ECO:0000313" key="2">
    <source>
        <dbReference type="EMBL" id="SEM06083.1"/>
    </source>
</evidence>
<keyword evidence="1" id="KW-0732">Signal</keyword>
<proteinExistence type="predicted"/>
<gene>
    <name evidence="2" type="ORF">SAMN05414137_117191</name>
</gene>
<dbReference type="AlphaFoldDB" id="A0A1H7V9Y5"/>
<dbReference type="RefSeq" id="WP_042443085.1">
    <property type="nucleotide sequence ID" value="NZ_BBPN01000004.1"/>
</dbReference>
<name>A0A1H7V9Y5_STRJI</name>
<dbReference type="eggNOG" id="ENOG5033EDU">
    <property type="taxonomic scope" value="Bacteria"/>
</dbReference>
<accession>A0A1H7V9Y5</accession>
<evidence type="ECO:0008006" key="4">
    <source>
        <dbReference type="Google" id="ProtNLM"/>
    </source>
</evidence>
<dbReference type="Proteomes" id="UP000183015">
    <property type="component" value="Unassembled WGS sequence"/>
</dbReference>
<feature type="chain" id="PRO_5039295536" description="Secreted protein" evidence="1">
    <location>
        <begin position="21"/>
        <end position="160"/>
    </location>
</feature>
<feature type="signal peptide" evidence="1">
    <location>
        <begin position="1"/>
        <end position="20"/>
    </location>
</feature>
<reference evidence="3" key="1">
    <citation type="submission" date="2016-10" db="EMBL/GenBank/DDBJ databases">
        <authorList>
            <person name="Varghese N."/>
        </authorList>
    </citation>
    <scope>NUCLEOTIDE SEQUENCE [LARGE SCALE GENOMIC DNA]</scope>
    <source>
        <strain evidence="3">DSM 45096 / BCRC 16803 / CGMCC 4.1857 / CIP 109030 / JCM 12277 / KCTC 19219 / NBRC 100920 / 33214</strain>
    </source>
</reference>
<organism evidence="2 3">
    <name type="scientific">Streptacidiphilus jiangxiensis</name>
    <dbReference type="NCBI Taxonomy" id="235985"/>
    <lineage>
        <taxon>Bacteria</taxon>
        <taxon>Bacillati</taxon>
        <taxon>Actinomycetota</taxon>
        <taxon>Actinomycetes</taxon>
        <taxon>Kitasatosporales</taxon>
        <taxon>Streptomycetaceae</taxon>
        <taxon>Streptacidiphilus</taxon>
    </lineage>
</organism>
<evidence type="ECO:0000256" key="1">
    <source>
        <dbReference type="SAM" id="SignalP"/>
    </source>
</evidence>